<organism evidence="1 2">
    <name type="scientific">Desulfatibacillum aliphaticivorans</name>
    <dbReference type="NCBI Taxonomy" id="218208"/>
    <lineage>
        <taxon>Bacteria</taxon>
        <taxon>Pseudomonadati</taxon>
        <taxon>Thermodesulfobacteriota</taxon>
        <taxon>Desulfobacteria</taxon>
        <taxon>Desulfobacterales</taxon>
        <taxon>Desulfatibacillaceae</taxon>
        <taxon>Desulfatibacillum</taxon>
    </lineage>
</organism>
<dbReference type="RefSeq" id="WP_015947587.1">
    <property type="nucleotide sequence ID" value="NC_011768.1"/>
</dbReference>
<evidence type="ECO:0000313" key="1">
    <source>
        <dbReference type="EMBL" id="ACL04517.1"/>
    </source>
</evidence>
<gene>
    <name evidence="1" type="ordered locus">Dalk_2827</name>
</gene>
<keyword evidence="2" id="KW-1185">Reference proteome</keyword>
<proteinExistence type="predicted"/>
<dbReference type="KEGG" id="dal:Dalk_2827"/>
<dbReference type="EMBL" id="CP001322">
    <property type="protein sequence ID" value="ACL04517.1"/>
    <property type="molecule type" value="Genomic_DNA"/>
</dbReference>
<protein>
    <submittedName>
        <fullName evidence="1">Uncharacterized protein</fullName>
    </submittedName>
</protein>
<reference evidence="1 2" key="1">
    <citation type="journal article" date="2012" name="Environ. Microbiol.">
        <title>The genome sequence of Desulfatibacillum alkenivorans AK-01: a blueprint for anaerobic alkane oxidation.</title>
        <authorList>
            <person name="Callaghan A.V."/>
            <person name="Morris B.E."/>
            <person name="Pereira I.A."/>
            <person name="McInerney M.J."/>
            <person name="Austin R.N."/>
            <person name="Groves J.T."/>
            <person name="Kukor J.J."/>
            <person name="Suflita J.M."/>
            <person name="Young L.Y."/>
            <person name="Zylstra G.J."/>
            <person name="Wawrik B."/>
        </authorList>
    </citation>
    <scope>NUCLEOTIDE SEQUENCE [LARGE SCALE GENOMIC DNA]</scope>
    <source>
        <strain evidence="1 2">AK-01</strain>
    </source>
</reference>
<dbReference type="Proteomes" id="UP000000739">
    <property type="component" value="Chromosome"/>
</dbReference>
<name>B8FB73_DESAL</name>
<evidence type="ECO:0000313" key="2">
    <source>
        <dbReference type="Proteomes" id="UP000000739"/>
    </source>
</evidence>
<sequence>MSHKVISPFCKYCRAASWSSVQLSPAGEGLTKANWRKELTSLSPKNDRFSDQELHDKMLVSLDFLADALSHYCGTGTMLA</sequence>
<accession>B8FB73</accession>
<dbReference type="HOGENOM" id="CLU_2583954_0_0_7"/>
<dbReference type="AlphaFoldDB" id="B8FB73"/>